<keyword evidence="2" id="KW-1185">Reference proteome</keyword>
<dbReference type="PANTHER" id="PTHR45458:SF3">
    <property type="entry name" value="CHAIN DEHYDROGENASE (ATSC), PUTATIVE-RELATED"/>
    <property type="match status" value="1"/>
</dbReference>
<organism evidence="1 2">
    <name type="scientific">Aspergillus pseudoustus</name>
    <dbReference type="NCBI Taxonomy" id="1810923"/>
    <lineage>
        <taxon>Eukaryota</taxon>
        <taxon>Fungi</taxon>
        <taxon>Dikarya</taxon>
        <taxon>Ascomycota</taxon>
        <taxon>Pezizomycotina</taxon>
        <taxon>Eurotiomycetes</taxon>
        <taxon>Eurotiomycetidae</taxon>
        <taxon>Eurotiales</taxon>
        <taxon>Aspergillaceae</taxon>
        <taxon>Aspergillus</taxon>
        <taxon>Aspergillus subgen. Nidulantes</taxon>
    </lineage>
</organism>
<sequence length="270" mass="28962">MPSYAVTGVSRGIGWAFLSILSSNISNTVIALVRNKAGTEKRVAEELPGRSNIHVLHADLTDYESLETAAAETAKITGGALDYLIGNAAYLDVWDQFDPIGTLGKAPDALENHLLLNFKSNVVGQIHLFNLFIPLILRGTAKKVIAISSGHADTDFVTEYNLPNAATYAIGKAALNMAVAKFSAQYAADGVLFLAICPGMVETGHFQDLTEEQLAGAAPMFAKFQAYSSTFNGPRQPEDSVNDMLNVIDNATVEKNAGAFLSHKGNRTWL</sequence>
<dbReference type="Pfam" id="PF00106">
    <property type="entry name" value="adh_short"/>
    <property type="match status" value="1"/>
</dbReference>
<dbReference type="InterPro" id="IPR052184">
    <property type="entry name" value="SDR_enzymes"/>
</dbReference>
<dbReference type="SUPFAM" id="SSF51735">
    <property type="entry name" value="NAD(P)-binding Rossmann-fold domains"/>
    <property type="match status" value="1"/>
</dbReference>
<name>A0ABR4IBJ7_9EURO</name>
<evidence type="ECO:0000313" key="2">
    <source>
        <dbReference type="Proteomes" id="UP001610446"/>
    </source>
</evidence>
<accession>A0ABR4IBJ7</accession>
<dbReference type="Gene3D" id="3.40.50.720">
    <property type="entry name" value="NAD(P)-binding Rossmann-like Domain"/>
    <property type="match status" value="1"/>
</dbReference>
<comment type="caution">
    <text evidence="1">The sequence shown here is derived from an EMBL/GenBank/DDBJ whole genome shotgun (WGS) entry which is preliminary data.</text>
</comment>
<dbReference type="PRINTS" id="PR00081">
    <property type="entry name" value="GDHRDH"/>
</dbReference>
<protein>
    <recommendedName>
        <fullName evidence="3">Short chain dehydrogenase</fullName>
    </recommendedName>
</protein>
<gene>
    <name evidence="1" type="ORF">BJY01DRAFT_256337</name>
</gene>
<dbReference type="PANTHER" id="PTHR45458">
    <property type="entry name" value="SHORT-CHAIN DEHYDROGENASE/REDUCTASE SDR"/>
    <property type="match status" value="1"/>
</dbReference>
<dbReference type="Proteomes" id="UP001610446">
    <property type="component" value="Unassembled WGS sequence"/>
</dbReference>
<evidence type="ECO:0008006" key="3">
    <source>
        <dbReference type="Google" id="ProtNLM"/>
    </source>
</evidence>
<reference evidence="1 2" key="1">
    <citation type="submission" date="2024-07" db="EMBL/GenBank/DDBJ databases">
        <title>Section-level genome sequencing and comparative genomics of Aspergillus sections Usti and Cavernicolus.</title>
        <authorList>
            <consortium name="Lawrence Berkeley National Laboratory"/>
            <person name="Nybo J.L."/>
            <person name="Vesth T.C."/>
            <person name="Theobald S."/>
            <person name="Frisvad J.C."/>
            <person name="Larsen T.O."/>
            <person name="Kjaerboelling I."/>
            <person name="Rothschild-Mancinelli K."/>
            <person name="Lyhne E.K."/>
            <person name="Kogle M.E."/>
            <person name="Barry K."/>
            <person name="Clum A."/>
            <person name="Na H."/>
            <person name="Ledsgaard L."/>
            <person name="Lin J."/>
            <person name="Lipzen A."/>
            <person name="Kuo A."/>
            <person name="Riley R."/>
            <person name="Mondo S."/>
            <person name="Labutti K."/>
            <person name="Haridas S."/>
            <person name="Pangalinan J."/>
            <person name="Salamov A.A."/>
            <person name="Simmons B.A."/>
            <person name="Magnuson J.K."/>
            <person name="Chen J."/>
            <person name="Drula E."/>
            <person name="Henrissat B."/>
            <person name="Wiebenga A."/>
            <person name="Lubbers R.J."/>
            <person name="Gomes A.C."/>
            <person name="Makela M.R."/>
            <person name="Stajich J."/>
            <person name="Grigoriev I.V."/>
            <person name="Mortensen U.H."/>
            <person name="De Vries R.P."/>
            <person name="Baker S.E."/>
            <person name="Andersen M.R."/>
        </authorList>
    </citation>
    <scope>NUCLEOTIDE SEQUENCE [LARGE SCALE GENOMIC DNA]</scope>
    <source>
        <strain evidence="1 2">CBS 123904</strain>
    </source>
</reference>
<evidence type="ECO:0000313" key="1">
    <source>
        <dbReference type="EMBL" id="KAL2825114.1"/>
    </source>
</evidence>
<dbReference type="InterPro" id="IPR036291">
    <property type="entry name" value="NAD(P)-bd_dom_sf"/>
</dbReference>
<dbReference type="EMBL" id="JBFXLU010000513">
    <property type="protein sequence ID" value="KAL2825114.1"/>
    <property type="molecule type" value="Genomic_DNA"/>
</dbReference>
<proteinExistence type="predicted"/>
<dbReference type="InterPro" id="IPR002347">
    <property type="entry name" value="SDR_fam"/>
</dbReference>